<protein>
    <submittedName>
        <fullName evidence="1">Uncharacterized protein</fullName>
    </submittedName>
</protein>
<gene>
    <name evidence="1" type="ORF">BT96DRAFT_913157</name>
</gene>
<name>A0A6A4IG36_9AGAR</name>
<keyword evidence="2" id="KW-1185">Reference proteome</keyword>
<reference evidence="1" key="1">
    <citation type="journal article" date="2019" name="Environ. Microbiol.">
        <title>Fungal ecological strategies reflected in gene transcription - a case study of two litter decomposers.</title>
        <authorList>
            <person name="Barbi F."/>
            <person name="Kohler A."/>
            <person name="Barry K."/>
            <person name="Baskaran P."/>
            <person name="Daum C."/>
            <person name="Fauchery L."/>
            <person name="Ihrmark K."/>
            <person name="Kuo A."/>
            <person name="LaButti K."/>
            <person name="Lipzen A."/>
            <person name="Morin E."/>
            <person name="Grigoriev I.V."/>
            <person name="Henrissat B."/>
            <person name="Lindahl B."/>
            <person name="Martin F."/>
        </authorList>
    </citation>
    <scope>NUCLEOTIDE SEQUENCE</scope>
    <source>
        <strain evidence="1">JB14</strain>
    </source>
</reference>
<proteinExistence type="predicted"/>
<dbReference type="EMBL" id="ML769387">
    <property type="protein sequence ID" value="KAE9409631.1"/>
    <property type="molecule type" value="Genomic_DNA"/>
</dbReference>
<evidence type="ECO:0000313" key="2">
    <source>
        <dbReference type="Proteomes" id="UP000799118"/>
    </source>
</evidence>
<organism evidence="1 2">
    <name type="scientific">Gymnopus androsaceus JB14</name>
    <dbReference type="NCBI Taxonomy" id="1447944"/>
    <lineage>
        <taxon>Eukaryota</taxon>
        <taxon>Fungi</taxon>
        <taxon>Dikarya</taxon>
        <taxon>Basidiomycota</taxon>
        <taxon>Agaricomycotina</taxon>
        <taxon>Agaricomycetes</taxon>
        <taxon>Agaricomycetidae</taxon>
        <taxon>Agaricales</taxon>
        <taxon>Marasmiineae</taxon>
        <taxon>Omphalotaceae</taxon>
        <taxon>Gymnopus</taxon>
    </lineage>
</organism>
<accession>A0A6A4IG36</accession>
<dbReference type="AlphaFoldDB" id="A0A6A4IG36"/>
<evidence type="ECO:0000313" key="1">
    <source>
        <dbReference type="EMBL" id="KAE9409631.1"/>
    </source>
</evidence>
<dbReference type="Proteomes" id="UP000799118">
    <property type="component" value="Unassembled WGS sequence"/>
</dbReference>
<sequence>MSGLHIALMKEPLQPSIQSITLSGCWSHVPFPSSLLLVLLGWSSALVGTVSTRSPRAGTRAKPQPNHNS</sequence>
<feature type="non-terminal residue" evidence="1">
    <location>
        <position position="69"/>
    </location>
</feature>